<name>A0A9D4MRQ5_DREPO</name>
<organism evidence="1 2">
    <name type="scientific">Dreissena polymorpha</name>
    <name type="common">Zebra mussel</name>
    <name type="synonym">Mytilus polymorpha</name>
    <dbReference type="NCBI Taxonomy" id="45954"/>
    <lineage>
        <taxon>Eukaryota</taxon>
        <taxon>Metazoa</taxon>
        <taxon>Spiralia</taxon>
        <taxon>Lophotrochozoa</taxon>
        <taxon>Mollusca</taxon>
        <taxon>Bivalvia</taxon>
        <taxon>Autobranchia</taxon>
        <taxon>Heteroconchia</taxon>
        <taxon>Euheterodonta</taxon>
        <taxon>Imparidentia</taxon>
        <taxon>Neoheterodontei</taxon>
        <taxon>Myida</taxon>
        <taxon>Dreissenoidea</taxon>
        <taxon>Dreissenidae</taxon>
        <taxon>Dreissena</taxon>
    </lineage>
</organism>
<sequence length="57" mass="6680">MNRDLDAYNLDEQIPGITWLFIEQAEDWTSTNDFRNAFNGILVVSQARKIRRPLIGR</sequence>
<dbReference type="AlphaFoldDB" id="A0A9D4MRQ5"/>
<evidence type="ECO:0000313" key="2">
    <source>
        <dbReference type="Proteomes" id="UP000828390"/>
    </source>
</evidence>
<comment type="caution">
    <text evidence="1">The sequence shown here is derived from an EMBL/GenBank/DDBJ whole genome shotgun (WGS) entry which is preliminary data.</text>
</comment>
<keyword evidence="2" id="KW-1185">Reference proteome</keyword>
<dbReference type="Proteomes" id="UP000828390">
    <property type="component" value="Unassembled WGS sequence"/>
</dbReference>
<reference evidence="1" key="1">
    <citation type="journal article" date="2019" name="bioRxiv">
        <title>The Genome of the Zebra Mussel, Dreissena polymorpha: A Resource for Invasive Species Research.</title>
        <authorList>
            <person name="McCartney M.A."/>
            <person name="Auch B."/>
            <person name="Kono T."/>
            <person name="Mallez S."/>
            <person name="Zhang Y."/>
            <person name="Obille A."/>
            <person name="Becker A."/>
            <person name="Abrahante J.E."/>
            <person name="Garbe J."/>
            <person name="Badalamenti J.P."/>
            <person name="Herman A."/>
            <person name="Mangelson H."/>
            <person name="Liachko I."/>
            <person name="Sullivan S."/>
            <person name="Sone E.D."/>
            <person name="Koren S."/>
            <person name="Silverstein K.A.T."/>
            <person name="Beckman K.B."/>
            <person name="Gohl D.M."/>
        </authorList>
    </citation>
    <scope>NUCLEOTIDE SEQUENCE</scope>
    <source>
        <strain evidence="1">Duluth1</strain>
        <tissue evidence="1">Whole animal</tissue>
    </source>
</reference>
<reference evidence="1" key="2">
    <citation type="submission" date="2020-11" db="EMBL/GenBank/DDBJ databases">
        <authorList>
            <person name="McCartney M.A."/>
            <person name="Auch B."/>
            <person name="Kono T."/>
            <person name="Mallez S."/>
            <person name="Becker A."/>
            <person name="Gohl D.M."/>
            <person name="Silverstein K.A.T."/>
            <person name="Koren S."/>
            <person name="Bechman K.B."/>
            <person name="Herman A."/>
            <person name="Abrahante J.E."/>
            <person name="Garbe J."/>
        </authorList>
    </citation>
    <scope>NUCLEOTIDE SEQUENCE</scope>
    <source>
        <strain evidence="1">Duluth1</strain>
        <tissue evidence="1">Whole animal</tissue>
    </source>
</reference>
<dbReference type="EMBL" id="JAIWYP010000001">
    <property type="protein sequence ID" value="KAH3880599.1"/>
    <property type="molecule type" value="Genomic_DNA"/>
</dbReference>
<accession>A0A9D4MRQ5</accession>
<gene>
    <name evidence="1" type="ORF">DPMN_004518</name>
</gene>
<proteinExistence type="predicted"/>
<evidence type="ECO:0000313" key="1">
    <source>
        <dbReference type="EMBL" id="KAH3880599.1"/>
    </source>
</evidence>
<protein>
    <submittedName>
        <fullName evidence="1">Uncharacterized protein</fullName>
    </submittedName>
</protein>